<dbReference type="Pfam" id="PF00557">
    <property type="entry name" value="Peptidase_M24"/>
    <property type="match status" value="1"/>
</dbReference>
<dbReference type="PANTHER" id="PTHR46112:SF8">
    <property type="entry name" value="CYTOPLASMIC PEPTIDASE PEPQ-RELATED"/>
    <property type="match status" value="1"/>
</dbReference>
<organism evidence="3">
    <name type="scientific">marine metagenome</name>
    <dbReference type="NCBI Taxonomy" id="408172"/>
    <lineage>
        <taxon>unclassified sequences</taxon>
        <taxon>metagenomes</taxon>
        <taxon>ecological metagenomes</taxon>
    </lineage>
</organism>
<evidence type="ECO:0008006" key="4">
    <source>
        <dbReference type="Google" id="ProtNLM"/>
    </source>
</evidence>
<protein>
    <recommendedName>
        <fullName evidence="4">Peptidase M24 domain-containing protein</fullName>
    </recommendedName>
</protein>
<dbReference type="AlphaFoldDB" id="A0A381WRM0"/>
<dbReference type="Gene3D" id="3.40.350.10">
    <property type="entry name" value="Creatinase/prolidase N-terminal domain"/>
    <property type="match status" value="1"/>
</dbReference>
<proteinExistence type="predicted"/>
<dbReference type="PANTHER" id="PTHR46112">
    <property type="entry name" value="AMINOPEPTIDASE"/>
    <property type="match status" value="1"/>
</dbReference>
<reference evidence="3" key="1">
    <citation type="submission" date="2018-05" db="EMBL/GenBank/DDBJ databases">
        <authorList>
            <person name="Lanie J.A."/>
            <person name="Ng W.-L."/>
            <person name="Kazmierczak K.M."/>
            <person name="Andrzejewski T.M."/>
            <person name="Davidsen T.M."/>
            <person name="Wayne K.J."/>
            <person name="Tettelin H."/>
            <person name="Glass J.I."/>
            <person name="Rusch D."/>
            <person name="Podicherti R."/>
            <person name="Tsui H.-C.T."/>
            <person name="Winkler M.E."/>
        </authorList>
    </citation>
    <scope>NUCLEOTIDE SEQUENCE</scope>
</reference>
<dbReference type="InterPro" id="IPR050659">
    <property type="entry name" value="Peptidase_M24B"/>
</dbReference>
<feature type="domain" description="Creatinase N-terminal" evidence="2">
    <location>
        <begin position="16"/>
        <end position="97"/>
    </location>
</feature>
<dbReference type="Gene3D" id="3.90.230.10">
    <property type="entry name" value="Creatinase/methionine aminopeptidase superfamily"/>
    <property type="match status" value="1"/>
</dbReference>
<evidence type="ECO:0000313" key="3">
    <source>
        <dbReference type="EMBL" id="SVA54563.1"/>
    </source>
</evidence>
<name>A0A381WRM0_9ZZZZ</name>
<dbReference type="InterPro" id="IPR029149">
    <property type="entry name" value="Creatin/AminoP/Spt16_N"/>
</dbReference>
<accession>A0A381WRM0</accession>
<dbReference type="InterPro" id="IPR000587">
    <property type="entry name" value="Creatinase_N"/>
</dbReference>
<gene>
    <name evidence="3" type="ORF">METZ01_LOCUS107417</name>
</gene>
<dbReference type="Pfam" id="PF01321">
    <property type="entry name" value="Creatinase_N"/>
    <property type="match status" value="1"/>
</dbReference>
<dbReference type="InterPro" id="IPR036005">
    <property type="entry name" value="Creatinase/aminopeptidase-like"/>
</dbReference>
<dbReference type="InterPro" id="IPR000994">
    <property type="entry name" value="Pept_M24"/>
</dbReference>
<feature type="domain" description="Peptidase M24" evidence="1">
    <location>
        <begin position="192"/>
        <end position="404"/>
    </location>
</feature>
<dbReference type="SUPFAM" id="SSF55920">
    <property type="entry name" value="Creatinase/aminopeptidase"/>
    <property type="match status" value="1"/>
</dbReference>
<sequence length="422" mass="47086">MIPFPPRVLPKQLCNIERLVDALTMRNLDGVVVSSPYNTYYLSGFKGIAHKSDEPRPYAVVFSRHQPDHPILVVADYYVGSLISQPTWIEDIRTFRAVMLPLDLPPQDRDLERFLPTGIDSTSWAGNLRTHYANNIAQSCREAIADLGLSSGRVAFDDLRFGQQLGMETIEVVDGYDPMMYARCVKTDVEIELLKRATTVNEDAICRSINAWSRGMMWQDFNHEYHKSVIELGGFVRDPGAMVWGNPCGGDPAVTLHSRLDDFVMEPGMNILFDCHGTLDLYCWDGGKTWVVDGDATGDAKQYATATADAAMAVMEAMRPGVTISDLQRVGRAVYRTNGVAGADDVLIFFHGLGLSHMELEQFGADGVPNHDWQLEANMVVPLHILYPGDEHHRIWIEEVVRVTPDGGEPFFSWGLDPLITV</sequence>
<evidence type="ECO:0000259" key="2">
    <source>
        <dbReference type="Pfam" id="PF01321"/>
    </source>
</evidence>
<evidence type="ECO:0000259" key="1">
    <source>
        <dbReference type="Pfam" id="PF00557"/>
    </source>
</evidence>
<dbReference type="EMBL" id="UINC01012501">
    <property type="protein sequence ID" value="SVA54563.1"/>
    <property type="molecule type" value="Genomic_DNA"/>
</dbReference>
<dbReference type="SUPFAM" id="SSF53092">
    <property type="entry name" value="Creatinase/prolidase N-terminal domain"/>
    <property type="match status" value="1"/>
</dbReference>